<protein>
    <submittedName>
        <fullName evidence="3">Cell wall anchor protein</fullName>
    </submittedName>
</protein>
<evidence type="ECO:0000313" key="4">
    <source>
        <dbReference type="Proteomes" id="UP000886878"/>
    </source>
</evidence>
<evidence type="ECO:0000259" key="2">
    <source>
        <dbReference type="Pfam" id="PF17966"/>
    </source>
</evidence>
<feature type="domain" description="Mucin binding" evidence="1">
    <location>
        <begin position="119"/>
        <end position="193"/>
    </location>
</feature>
<evidence type="ECO:0000259" key="1">
    <source>
        <dbReference type="Pfam" id="PF17965"/>
    </source>
</evidence>
<sequence>FDHDDSKNQTYEVHLKHGTDSKNLTHDVKWTINSVHADSRKPIHDPYNYPLTFKETKVIDRVTGKVTSDTWSGPQNFPAVTPPTIPGYTPDKSSGPALTGITHDHQDITETVTYSPDAQKETVKFIDDTTGQTLATKQLTGYSDEDAHYNTKGDIANYKDQSYDLVSDSSNGQEIVFDHNDKTDQAYEVHLKHGTEQVTDHKTVTRTIHYVSPNGTPLHGETIQKVTFTRTGTKDKVTKQINWNPWTPTS</sequence>
<accession>A0A9D1QNN4</accession>
<reference evidence="3" key="1">
    <citation type="journal article" date="2021" name="PeerJ">
        <title>Extensive microbial diversity within the chicken gut microbiome revealed by metagenomics and culture.</title>
        <authorList>
            <person name="Gilroy R."/>
            <person name="Ravi A."/>
            <person name="Getino M."/>
            <person name="Pursley I."/>
            <person name="Horton D.L."/>
            <person name="Alikhan N.F."/>
            <person name="Baker D."/>
            <person name="Gharbi K."/>
            <person name="Hall N."/>
            <person name="Watson M."/>
            <person name="Adriaenssens E.M."/>
            <person name="Foster-Nyarko E."/>
            <person name="Jarju S."/>
            <person name="Secka A."/>
            <person name="Antonio M."/>
            <person name="Oren A."/>
            <person name="Chaudhuri R.R."/>
            <person name="La Ragione R."/>
            <person name="Hildebrand F."/>
            <person name="Pallen M.J."/>
        </authorList>
    </citation>
    <scope>NUCLEOTIDE SEQUENCE</scope>
    <source>
        <strain evidence="3">ChiHejej3B27-2180</strain>
    </source>
</reference>
<feature type="domain" description="Mub B2-like" evidence="2">
    <location>
        <begin position="20"/>
        <end position="117"/>
    </location>
</feature>
<reference evidence="3" key="2">
    <citation type="submission" date="2021-04" db="EMBL/GenBank/DDBJ databases">
        <authorList>
            <person name="Gilroy R."/>
        </authorList>
    </citation>
    <scope>NUCLEOTIDE SEQUENCE</scope>
    <source>
        <strain evidence="3">ChiHejej3B27-2180</strain>
    </source>
</reference>
<evidence type="ECO:0000313" key="3">
    <source>
        <dbReference type="EMBL" id="HIW70502.1"/>
    </source>
</evidence>
<dbReference type="Proteomes" id="UP000886878">
    <property type="component" value="Unassembled WGS sequence"/>
</dbReference>
<dbReference type="InterPro" id="IPR041558">
    <property type="entry name" value="MucBP_2"/>
</dbReference>
<gene>
    <name evidence="3" type="ORF">H9876_03880</name>
</gene>
<organism evidence="3 4">
    <name type="scientific">Candidatus Limosilactobacillus merdipullorum</name>
    <dbReference type="NCBI Taxonomy" id="2838653"/>
    <lineage>
        <taxon>Bacteria</taxon>
        <taxon>Bacillati</taxon>
        <taxon>Bacillota</taxon>
        <taxon>Bacilli</taxon>
        <taxon>Lactobacillales</taxon>
        <taxon>Lactobacillaceae</taxon>
        <taxon>Limosilactobacillus</taxon>
    </lineage>
</organism>
<feature type="non-terminal residue" evidence="3">
    <location>
        <position position="1"/>
    </location>
</feature>
<dbReference type="Pfam" id="PF17965">
    <property type="entry name" value="MucBP_2"/>
    <property type="match status" value="1"/>
</dbReference>
<dbReference type="InterPro" id="IPR041495">
    <property type="entry name" value="Mub_B2"/>
</dbReference>
<dbReference type="EMBL" id="DXGK01000077">
    <property type="protein sequence ID" value="HIW70502.1"/>
    <property type="molecule type" value="Genomic_DNA"/>
</dbReference>
<dbReference type="Pfam" id="PF17966">
    <property type="entry name" value="Muc_B2"/>
    <property type="match status" value="2"/>
</dbReference>
<dbReference type="Gene3D" id="2.60.40.4300">
    <property type="match status" value="2"/>
</dbReference>
<name>A0A9D1QNN4_9LACO</name>
<dbReference type="AlphaFoldDB" id="A0A9D1QNN4"/>
<feature type="domain" description="Mub B2-like" evidence="2">
    <location>
        <begin position="196"/>
        <end position="249"/>
    </location>
</feature>
<comment type="caution">
    <text evidence="3">The sequence shown here is derived from an EMBL/GenBank/DDBJ whole genome shotgun (WGS) entry which is preliminary data.</text>
</comment>
<proteinExistence type="predicted"/>
<dbReference type="Gene3D" id="3.10.20.470">
    <property type="match status" value="1"/>
</dbReference>